<feature type="chain" id="PRO_5045048161" evidence="2">
    <location>
        <begin position="35"/>
        <end position="342"/>
    </location>
</feature>
<evidence type="ECO:0000313" key="3">
    <source>
        <dbReference type="EMBL" id="MBL6459150.1"/>
    </source>
</evidence>
<dbReference type="InterPro" id="IPR021556">
    <property type="entry name" value="DUF2950"/>
</dbReference>
<evidence type="ECO:0000256" key="1">
    <source>
        <dbReference type="SAM" id="MobiDB-lite"/>
    </source>
</evidence>
<sequence length="342" mass="35811">MITARPIAPRHRAGKALVAGALAVLLVTGGGARAQEAGAPAADAPEAAGAAAQRSSRPRPPQAFASPEAGFAALAEAARVRDAGRLIRVLGDEARRLVSSGDPVADRAALERFAAAHAAKSEILRPAPDRAVLQVGEDGWPLPIPIRRGSDGRWRFDAGAGAQELLVRRIGRNELAAIGTLRAIVDAQRHYALTAGRQGPFRTYARRLFSSPGTRDGLYWPTAEGEPESPLGPLVAAASAGGYGGRAPADQPQPFHGYLFRILERQGPAAPGGALDYVVSGRMIGGFAVLAWPARHGDSGVMTFLADHQGEVRERDLGPDTARLARGITAFDPGPAWRPVAE</sequence>
<organism evidence="3 4">
    <name type="scientific">Belnapia mucosa</name>
    <dbReference type="NCBI Taxonomy" id="2804532"/>
    <lineage>
        <taxon>Bacteria</taxon>
        <taxon>Pseudomonadati</taxon>
        <taxon>Pseudomonadota</taxon>
        <taxon>Alphaproteobacteria</taxon>
        <taxon>Acetobacterales</taxon>
        <taxon>Roseomonadaceae</taxon>
        <taxon>Belnapia</taxon>
    </lineage>
</organism>
<comment type="caution">
    <text evidence="3">The sequence shown here is derived from an EMBL/GenBank/DDBJ whole genome shotgun (WGS) entry which is preliminary data.</text>
</comment>
<feature type="signal peptide" evidence="2">
    <location>
        <begin position="1"/>
        <end position="34"/>
    </location>
</feature>
<feature type="compositionally biased region" description="Low complexity" evidence="1">
    <location>
        <begin position="37"/>
        <end position="55"/>
    </location>
</feature>
<evidence type="ECO:0000313" key="4">
    <source>
        <dbReference type="Proteomes" id="UP000606490"/>
    </source>
</evidence>
<dbReference type="Proteomes" id="UP000606490">
    <property type="component" value="Unassembled WGS sequence"/>
</dbReference>
<proteinExistence type="predicted"/>
<gene>
    <name evidence="3" type="ORF">JMJ55_27900</name>
</gene>
<feature type="region of interest" description="Disordered" evidence="1">
    <location>
        <begin position="37"/>
        <end position="65"/>
    </location>
</feature>
<reference evidence="3 4" key="1">
    <citation type="submission" date="2021-01" db="EMBL/GenBank/DDBJ databases">
        <title>Belnapia mucosa sp. nov. and Belnapia arida sp. nov., isolated from the Tabernas Desert (Almeria, Spain).</title>
        <authorList>
            <person name="Molina-Menor E."/>
            <person name="Vidal-Verdu A."/>
            <person name="Calonge A."/>
            <person name="Satari L."/>
            <person name="Pereto Magraner J."/>
            <person name="Porcar Miralles M."/>
        </authorList>
    </citation>
    <scope>NUCLEOTIDE SEQUENCE [LARGE SCALE GENOMIC DNA]</scope>
    <source>
        <strain evidence="3 4">T6</strain>
    </source>
</reference>
<name>A0ABS1VBU2_9PROT</name>
<keyword evidence="2" id="KW-0732">Signal</keyword>
<dbReference type="Pfam" id="PF11453">
    <property type="entry name" value="DUF2950"/>
    <property type="match status" value="1"/>
</dbReference>
<evidence type="ECO:0000256" key="2">
    <source>
        <dbReference type="SAM" id="SignalP"/>
    </source>
</evidence>
<dbReference type="EMBL" id="JAEUXJ010000027">
    <property type="protein sequence ID" value="MBL6459150.1"/>
    <property type="molecule type" value="Genomic_DNA"/>
</dbReference>
<protein>
    <submittedName>
        <fullName evidence="3">DUF2950 domain-containing protein</fullName>
    </submittedName>
</protein>
<accession>A0ABS1VBU2</accession>
<keyword evidence="4" id="KW-1185">Reference proteome</keyword>
<dbReference type="RefSeq" id="WP_202828882.1">
    <property type="nucleotide sequence ID" value="NZ_JAEUXJ010000027.1"/>
</dbReference>